<keyword evidence="5" id="KW-0521">NADP</keyword>
<evidence type="ECO:0000256" key="2">
    <source>
        <dbReference type="ARBA" id="ARBA00005689"/>
    </source>
</evidence>
<evidence type="ECO:0000256" key="3">
    <source>
        <dbReference type="ARBA" id="ARBA00012943"/>
    </source>
</evidence>
<comment type="caution">
    <text evidence="11">The sequence shown here is derived from an EMBL/GenBank/DDBJ whole genome shotgun (WGS) entry which is preliminary data.</text>
</comment>
<feature type="domain" description="Alanine dehydrogenase/pyridine nucleotide transhydrogenase N-terminal" evidence="10">
    <location>
        <begin position="4"/>
        <end position="136"/>
    </location>
</feature>
<dbReference type="CDD" id="cd05304">
    <property type="entry name" value="Rubrum_tdh"/>
    <property type="match status" value="1"/>
</dbReference>
<comment type="catalytic activity">
    <reaction evidence="8">
        <text>NAD(+) + NADPH + H(+)(in) = NADH + NADP(+) + H(+)(out)</text>
        <dbReference type="Rhea" id="RHEA:47992"/>
        <dbReference type="ChEBI" id="CHEBI:15378"/>
        <dbReference type="ChEBI" id="CHEBI:57540"/>
        <dbReference type="ChEBI" id="CHEBI:57783"/>
        <dbReference type="ChEBI" id="CHEBI:57945"/>
        <dbReference type="ChEBI" id="CHEBI:58349"/>
        <dbReference type="EC" id="7.1.1.1"/>
    </reaction>
</comment>
<keyword evidence="4" id="KW-0547">Nucleotide-binding</keyword>
<dbReference type="Proteomes" id="UP001597441">
    <property type="component" value="Unassembled WGS sequence"/>
</dbReference>
<evidence type="ECO:0000313" key="11">
    <source>
        <dbReference type="EMBL" id="MFD2534204.1"/>
    </source>
</evidence>
<comment type="similarity">
    <text evidence="2">Belongs to the AlaDH/PNT family.</text>
</comment>
<dbReference type="PANTHER" id="PTHR10160">
    <property type="entry name" value="NAD(P) TRANSHYDROGENASE"/>
    <property type="match status" value="1"/>
</dbReference>
<dbReference type="InterPro" id="IPR036291">
    <property type="entry name" value="NAD(P)-bd_dom_sf"/>
</dbReference>
<evidence type="ECO:0000259" key="9">
    <source>
        <dbReference type="SMART" id="SM01002"/>
    </source>
</evidence>
<dbReference type="InterPro" id="IPR008143">
    <property type="entry name" value="Ala_DH/PNT_CS2"/>
</dbReference>
<keyword evidence="7" id="KW-0520">NAD</keyword>
<evidence type="ECO:0000256" key="7">
    <source>
        <dbReference type="ARBA" id="ARBA00023027"/>
    </source>
</evidence>
<dbReference type="SMART" id="SM01003">
    <property type="entry name" value="AlaDh_PNT_N"/>
    <property type="match status" value="1"/>
</dbReference>
<comment type="function">
    <text evidence="1">The transhydrogenation between NADH and NADP is coupled to respiration and ATP hydrolysis and functions as a proton pump across the membrane.</text>
</comment>
<proteinExistence type="inferred from homology"/>
<dbReference type="SUPFAM" id="SSF51735">
    <property type="entry name" value="NAD(P)-binding Rossmann-fold domains"/>
    <property type="match status" value="1"/>
</dbReference>
<dbReference type="Gene3D" id="3.40.50.720">
    <property type="entry name" value="NAD(P)-binding Rossmann-like Domain"/>
    <property type="match status" value="2"/>
</dbReference>
<accession>A0ABW5JPM3</accession>
<evidence type="ECO:0000256" key="5">
    <source>
        <dbReference type="ARBA" id="ARBA00022857"/>
    </source>
</evidence>
<sequence>MVIGVLKEWFDNKVGLVPAVVKKLIAKGYTVQIETKSGRSSYIANADFEAAGAIIKERDEIFKSSDILISFTPIKEEEYKKFKKGVVYISNFKPYIYKDVAEKLQKYEIQAFSLDMIPRSSIAQSMDVLSSMSSIAGYKAVLKAADLLPRYFPMLITSAGSVKPAKVLVIGAGVAGLQAIATAKRIGAIVEAVDTRLETEDEVKSLGGKFLKVEGANQSVSQGYGSEQTDEFIQKQREMMFKHITEADVIICTATVRSTKAPVIVTKEMVENMRRGSVIIDLASDAGGNCELTEDGKSVIHNYVHIIGNSNLSDGAVVDASTLFANNIYNFLNHISDSDLKLKSTDHDEIYTSSCISNCNLVTN</sequence>
<dbReference type="SUPFAM" id="SSF52283">
    <property type="entry name" value="Formate/glycerate dehydrogenase catalytic domain-like"/>
    <property type="match status" value="1"/>
</dbReference>
<dbReference type="Pfam" id="PF05222">
    <property type="entry name" value="AlaDh_PNT_N"/>
    <property type="match status" value="1"/>
</dbReference>
<protein>
    <recommendedName>
        <fullName evidence="3">proton-translocating NAD(P)(+) transhydrogenase</fullName>
        <ecNumber evidence="3">7.1.1.1</ecNumber>
    </recommendedName>
</protein>
<reference evidence="12" key="1">
    <citation type="journal article" date="2019" name="Int. J. Syst. Evol. Microbiol.">
        <title>The Global Catalogue of Microorganisms (GCM) 10K type strain sequencing project: providing services to taxonomists for standard genome sequencing and annotation.</title>
        <authorList>
            <consortium name="The Broad Institute Genomics Platform"/>
            <consortium name="The Broad Institute Genome Sequencing Center for Infectious Disease"/>
            <person name="Wu L."/>
            <person name="Ma J."/>
        </authorList>
    </citation>
    <scope>NUCLEOTIDE SEQUENCE [LARGE SCALE GENOMIC DNA]</scope>
    <source>
        <strain evidence="12">KCTC 42903</strain>
    </source>
</reference>
<evidence type="ECO:0000256" key="6">
    <source>
        <dbReference type="ARBA" id="ARBA00022967"/>
    </source>
</evidence>
<evidence type="ECO:0000256" key="4">
    <source>
        <dbReference type="ARBA" id="ARBA00022741"/>
    </source>
</evidence>
<evidence type="ECO:0000259" key="10">
    <source>
        <dbReference type="SMART" id="SM01003"/>
    </source>
</evidence>
<keyword evidence="12" id="KW-1185">Reference proteome</keyword>
<dbReference type="PROSITE" id="PS00837">
    <property type="entry name" value="ALADH_PNT_2"/>
    <property type="match status" value="1"/>
</dbReference>
<dbReference type="EMBL" id="JBHULK010000001">
    <property type="protein sequence ID" value="MFD2534204.1"/>
    <property type="molecule type" value="Genomic_DNA"/>
</dbReference>
<dbReference type="EC" id="7.1.1.1" evidence="3"/>
<evidence type="ECO:0000256" key="8">
    <source>
        <dbReference type="ARBA" id="ARBA00048202"/>
    </source>
</evidence>
<dbReference type="InterPro" id="IPR007698">
    <property type="entry name" value="AlaDH/PNT_NAD(H)-bd"/>
</dbReference>
<gene>
    <name evidence="11" type="ORF">ACFSQS_03725</name>
</gene>
<evidence type="ECO:0000256" key="1">
    <source>
        <dbReference type="ARBA" id="ARBA00003943"/>
    </source>
</evidence>
<name>A0ABW5JPM3_9FLAO</name>
<organism evidence="11 12">
    <name type="scientific">Gelatiniphilus marinus</name>
    <dbReference type="NCBI Taxonomy" id="1759464"/>
    <lineage>
        <taxon>Bacteria</taxon>
        <taxon>Pseudomonadati</taxon>
        <taxon>Bacteroidota</taxon>
        <taxon>Flavobacteriia</taxon>
        <taxon>Flavobacteriales</taxon>
        <taxon>Flavobacteriaceae</taxon>
        <taxon>Gelatiniphilus</taxon>
    </lineage>
</organism>
<dbReference type="PANTHER" id="PTHR10160:SF19">
    <property type="entry name" value="PROTON-TRANSLOCATING NAD(P)(+) TRANSHYDROGENASE"/>
    <property type="match status" value="1"/>
</dbReference>
<feature type="domain" description="Alanine dehydrogenase/pyridine nucleotide transhydrogenase NAD(H)-binding" evidence="9">
    <location>
        <begin position="145"/>
        <end position="308"/>
    </location>
</feature>
<evidence type="ECO:0000313" key="12">
    <source>
        <dbReference type="Proteomes" id="UP001597441"/>
    </source>
</evidence>
<dbReference type="RefSeq" id="WP_388014295.1">
    <property type="nucleotide sequence ID" value="NZ_JBHUDT010000001.1"/>
</dbReference>
<dbReference type="InterPro" id="IPR007886">
    <property type="entry name" value="AlaDH/PNT_N"/>
</dbReference>
<dbReference type="Pfam" id="PF01262">
    <property type="entry name" value="AlaDh_PNT_C"/>
    <property type="match status" value="1"/>
</dbReference>
<keyword evidence="6" id="KW-1278">Translocase</keyword>
<dbReference type="SMART" id="SM01002">
    <property type="entry name" value="AlaDh_PNT_C"/>
    <property type="match status" value="1"/>
</dbReference>